<proteinExistence type="predicted"/>
<keyword evidence="2" id="KW-1185">Reference proteome</keyword>
<dbReference type="RefSeq" id="WP_170195280.1">
    <property type="nucleotide sequence ID" value="NZ_JABBNB010000016.1"/>
</dbReference>
<gene>
    <name evidence="1" type="ORF">HH308_16295</name>
</gene>
<sequence length="195" mass="20707">MSQIALFSADTDEPRLVDVAGLLAGNGQSVHTALGTRVSVVVADRWRADEIVAELTAAGLEAETVISEEGSLVARTLPTPRLTALHRSWSRGAVKTVPPGWVPTARAVRLWVVAGGHSEGGRYLLNLDPHAPDTHPRLATSLMRIGIAPIIVGARGLTPALCVTGKRRLTRLHETVGPAPKTVGVDADWPPEQLH</sequence>
<organism evidence="1 2">
    <name type="scientific">Gordonia asplenii</name>
    <dbReference type="NCBI Taxonomy" id="2725283"/>
    <lineage>
        <taxon>Bacteria</taxon>
        <taxon>Bacillati</taxon>
        <taxon>Actinomycetota</taxon>
        <taxon>Actinomycetes</taxon>
        <taxon>Mycobacteriales</taxon>
        <taxon>Gordoniaceae</taxon>
        <taxon>Gordonia</taxon>
    </lineage>
</organism>
<name>A0A848L124_9ACTN</name>
<dbReference type="Proteomes" id="UP000550729">
    <property type="component" value="Unassembled WGS sequence"/>
</dbReference>
<dbReference type="EMBL" id="JABBNB010000016">
    <property type="protein sequence ID" value="NMO02775.1"/>
    <property type="molecule type" value="Genomic_DNA"/>
</dbReference>
<evidence type="ECO:0000313" key="2">
    <source>
        <dbReference type="Proteomes" id="UP000550729"/>
    </source>
</evidence>
<accession>A0A848L124</accession>
<reference evidence="1 2" key="1">
    <citation type="submission" date="2020-04" db="EMBL/GenBank/DDBJ databases">
        <title>Gordonia sp. nov. TBRC 11910.</title>
        <authorList>
            <person name="Suriyachadkun C."/>
        </authorList>
    </citation>
    <scope>NUCLEOTIDE SEQUENCE [LARGE SCALE GENOMIC DNA]</scope>
    <source>
        <strain evidence="1 2">TBRC 11910</strain>
    </source>
</reference>
<dbReference type="AlphaFoldDB" id="A0A848L124"/>
<evidence type="ECO:0000313" key="1">
    <source>
        <dbReference type="EMBL" id="NMO02775.1"/>
    </source>
</evidence>
<protein>
    <submittedName>
        <fullName evidence="1">Uncharacterized protein</fullName>
    </submittedName>
</protein>
<comment type="caution">
    <text evidence="1">The sequence shown here is derived from an EMBL/GenBank/DDBJ whole genome shotgun (WGS) entry which is preliminary data.</text>
</comment>